<dbReference type="SUPFAM" id="SSF63829">
    <property type="entry name" value="Calcium-dependent phosphotriesterase"/>
    <property type="match status" value="1"/>
</dbReference>
<sequence length="313" mass="33430">MRKTVRRRAVGGLTALLALLLPPALTAGASTPSADDVIVLRGANSAEGIAAGEGTTFYAGELLTGDIFRGDIHDGKAKRFIDVPEGRMAVGMKADTRNDLLFVAGGTTGKAYVYDTDTRKQVKEYDLAPGFINDVTLSRDGAWFTNSAAPELYFVPVSRRGELGGAADVETLKVGGEAGKPLQPGQFGFNGIAAADDDDILIVAHTQNQALYAVDPDTGKSNRIKGPDLKFVDGILVKDRTVWAVQNMANQVSRLKLSDNFSSFRVKDVITSKHFDVPTTVARFGDTLAAVNAKFGQQPPPTQYEAVLVPAWD</sequence>
<protein>
    <submittedName>
        <fullName evidence="2">Sugar lactone lactonase YvrE</fullName>
    </submittedName>
</protein>
<feature type="signal peptide" evidence="1">
    <location>
        <begin position="1"/>
        <end position="27"/>
    </location>
</feature>
<gene>
    <name evidence="2" type="ORF">J2X12_003422</name>
</gene>
<reference evidence="2" key="1">
    <citation type="submission" date="2023-07" db="EMBL/GenBank/DDBJ databases">
        <title>Sorghum-associated microbial communities from plants grown in Nebraska, USA.</title>
        <authorList>
            <person name="Schachtman D."/>
        </authorList>
    </citation>
    <scope>NUCLEOTIDE SEQUENCE</scope>
    <source>
        <strain evidence="2">BE261</strain>
    </source>
</reference>
<organism evidence="2 3">
    <name type="scientific">Pseudarthrobacter oxydans</name>
    <name type="common">Arthrobacter oxydans</name>
    <dbReference type="NCBI Taxonomy" id="1671"/>
    <lineage>
        <taxon>Bacteria</taxon>
        <taxon>Bacillati</taxon>
        <taxon>Actinomycetota</taxon>
        <taxon>Actinomycetes</taxon>
        <taxon>Micrococcales</taxon>
        <taxon>Micrococcaceae</taxon>
        <taxon>Pseudarthrobacter</taxon>
    </lineage>
</organism>
<dbReference type="GeneID" id="97423856"/>
<feature type="chain" id="PRO_5043331264" evidence="1">
    <location>
        <begin position="28"/>
        <end position="313"/>
    </location>
</feature>
<accession>A0AAW8NCR7</accession>
<comment type="caution">
    <text evidence="2">The sequence shown here is derived from an EMBL/GenBank/DDBJ whole genome shotgun (WGS) entry which is preliminary data.</text>
</comment>
<proteinExistence type="predicted"/>
<dbReference type="InterPro" id="IPR011042">
    <property type="entry name" value="6-blade_b-propeller_TolB-like"/>
</dbReference>
<keyword evidence="1" id="KW-0732">Signal</keyword>
<evidence type="ECO:0000256" key="1">
    <source>
        <dbReference type="SAM" id="SignalP"/>
    </source>
</evidence>
<dbReference type="Gene3D" id="2.120.10.30">
    <property type="entry name" value="TolB, C-terminal domain"/>
    <property type="match status" value="1"/>
</dbReference>
<evidence type="ECO:0000313" key="2">
    <source>
        <dbReference type="EMBL" id="MDR7165373.1"/>
    </source>
</evidence>
<name>A0AAW8NCR7_PSEOX</name>
<dbReference type="Proteomes" id="UP001262032">
    <property type="component" value="Unassembled WGS sequence"/>
</dbReference>
<evidence type="ECO:0000313" key="3">
    <source>
        <dbReference type="Proteomes" id="UP001262032"/>
    </source>
</evidence>
<dbReference type="RefSeq" id="WP_310113643.1">
    <property type="nucleotide sequence ID" value="NZ_JAVDTN010000014.1"/>
</dbReference>
<dbReference type="EMBL" id="JAVDWN010000014">
    <property type="protein sequence ID" value="MDR7165373.1"/>
    <property type="molecule type" value="Genomic_DNA"/>
</dbReference>
<dbReference type="AlphaFoldDB" id="A0AAW8NCR7"/>